<dbReference type="InterPro" id="IPR000182">
    <property type="entry name" value="GNAT_dom"/>
</dbReference>
<dbReference type="SUPFAM" id="SSF55729">
    <property type="entry name" value="Acyl-CoA N-acyltransferases (Nat)"/>
    <property type="match status" value="1"/>
</dbReference>
<sequence length="206" mass="22050">MSAPADALPSGVPGLPALLEPATARLRLRQWCDADRAPFAALNADPEVMRCFPAPLARADSDAMAERCQGLIAAHGWGPWAVERREDGAFVGMVGLHVPAAALPCAPCVEVAWRLARAHWGRGYASEAAAAALRAGFEVLGLASIVSFTVLANQRSRRVMERIGMRDSGADFDHPAVAEGSPLRRHCLYRITRGEWLAHQAAVPQA</sequence>
<evidence type="ECO:0000259" key="1">
    <source>
        <dbReference type="PROSITE" id="PS51186"/>
    </source>
</evidence>
<dbReference type="RefSeq" id="WP_071037095.1">
    <property type="nucleotide sequence ID" value="NZ_CP017754.1"/>
</dbReference>
<dbReference type="PANTHER" id="PTHR43792">
    <property type="entry name" value="GNAT FAMILY, PUTATIVE (AFU_ORTHOLOGUE AFUA_3G00765)-RELATED-RELATED"/>
    <property type="match status" value="1"/>
</dbReference>
<keyword evidence="3" id="KW-1185">Reference proteome</keyword>
<accession>A0ABN4TLQ3</accession>
<proteinExistence type="predicted"/>
<dbReference type="InterPro" id="IPR016181">
    <property type="entry name" value="Acyl_CoA_acyltransferase"/>
</dbReference>
<reference evidence="2 3" key="1">
    <citation type="submission" date="2016-10" db="EMBL/GenBank/DDBJ databases">
        <title>Complete genome sequences of three Cupriavidus strains isolated from various Malaysian environments.</title>
        <authorList>
            <person name="Abdullah A.A.-A."/>
            <person name="Shafie N.A.H."/>
            <person name="Lau N.S."/>
        </authorList>
    </citation>
    <scope>NUCLEOTIDE SEQUENCE [LARGE SCALE GENOMIC DNA]</scope>
    <source>
        <strain evidence="2 3">USMAA1020</strain>
    </source>
</reference>
<feature type="domain" description="N-acetyltransferase" evidence="1">
    <location>
        <begin position="26"/>
        <end position="194"/>
    </location>
</feature>
<evidence type="ECO:0000313" key="2">
    <source>
        <dbReference type="EMBL" id="AOZ06105.1"/>
    </source>
</evidence>
<dbReference type="Pfam" id="PF13302">
    <property type="entry name" value="Acetyltransf_3"/>
    <property type="match status" value="1"/>
</dbReference>
<dbReference type="PANTHER" id="PTHR43792:SF1">
    <property type="entry name" value="N-ACETYLTRANSFERASE DOMAIN-CONTAINING PROTEIN"/>
    <property type="match status" value="1"/>
</dbReference>
<protein>
    <submittedName>
        <fullName evidence="2">GNAT family N-acetyltransferase</fullName>
    </submittedName>
</protein>
<dbReference type="PROSITE" id="PS51186">
    <property type="entry name" value="GNAT"/>
    <property type="match status" value="1"/>
</dbReference>
<evidence type="ECO:0000313" key="3">
    <source>
        <dbReference type="Proteomes" id="UP000177515"/>
    </source>
</evidence>
<dbReference type="EMBL" id="CP017754">
    <property type="protein sequence ID" value="AOZ06105.1"/>
    <property type="molecule type" value="Genomic_DNA"/>
</dbReference>
<organism evidence="2 3">
    <name type="scientific">Cupriavidus malaysiensis</name>
    <dbReference type="NCBI Taxonomy" id="367825"/>
    <lineage>
        <taxon>Bacteria</taxon>
        <taxon>Pseudomonadati</taxon>
        <taxon>Pseudomonadota</taxon>
        <taxon>Betaproteobacteria</taxon>
        <taxon>Burkholderiales</taxon>
        <taxon>Burkholderiaceae</taxon>
        <taxon>Cupriavidus</taxon>
    </lineage>
</organism>
<gene>
    <name evidence="2" type="ORF">BKK80_09865</name>
</gene>
<dbReference type="Gene3D" id="3.40.630.30">
    <property type="match status" value="1"/>
</dbReference>
<name>A0ABN4TLQ3_9BURK</name>
<dbReference type="InterPro" id="IPR051531">
    <property type="entry name" value="N-acetyltransferase"/>
</dbReference>
<dbReference type="Proteomes" id="UP000177515">
    <property type="component" value="Chromosome 1"/>
</dbReference>